<dbReference type="EMBL" id="FLRE01000057">
    <property type="protein sequence ID" value="SBT33322.1"/>
    <property type="molecule type" value="Genomic_DNA"/>
</dbReference>
<keyword evidence="4" id="KW-1185">Reference proteome</keyword>
<evidence type="ECO:0000313" key="2">
    <source>
        <dbReference type="EMBL" id="SBT33322.1"/>
    </source>
</evidence>
<accession>A0A1A8YPI5</accession>
<reference evidence="3 4" key="2">
    <citation type="submission" date="2016-05" db="EMBL/GenBank/DDBJ databases">
        <authorList>
            <person name="Naeem Raeece"/>
        </authorList>
    </citation>
    <scope>NUCLEOTIDE SEQUENCE [LARGE SCALE GENOMIC DNA]</scope>
</reference>
<gene>
    <name evidence="1" type="ORF">POVWA1_014330</name>
    <name evidence="2" type="ORF">POVWA2_014170</name>
</gene>
<protein>
    <submittedName>
        <fullName evidence="2">Uncharacterized protein</fullName>
    </submittedName>
</protein>
<sequence length="97" mass="11042">MKGRGESVEMTLFSPRLKAAVLYYKASTELCKILCTYTQTNMREYIFVHHPVGRHRPSFPPCTSCPTYKSIFHSHKIVHSFPRVCHPGSLTVAMKNG</sequence>
<dbReference type="Proteomes" id="UP000078550">
    <property type="component" value="Unassembled WGS sequence"/>
</dbReference>
<dbReference type="Proteomes" id="UP000078555">
    <property type="component" value="Unassembled WGS sequence"/>
</dbReference>
<evidence type="ECO:0000313" key="4">
    <source>
        <dbReference type="Proteomes" id="UP000078555"/>
    </source>
</evidence>
<name>A0A1A8YPI5_PLAOA</name>
<organism evidence="2 3">
    <name type="scientific">Plasmodium ovale wallikeri</name>
    <dbReference type="NCBI Taxonomy" id="864142"/>
    <lineage>
        <taxon>Eukaryota</taxon>
        <taxon>Sar</taxon>
        <taxon>Alveolata</taxon>
        <taxon>Apicomplexa</taxon>
        <taxon>Aconoidasida</taxon>
        <taxon>Haemosporida</taxon>
        <taxon>Plasmodiidae</taxon>
        <taxon>Plasmodium</taxon>
        <taxon>Plasmodium (Plasmodium)</taxon>
    </lineage>
</organism>
<evidence type="ECO:0000313" key="3">
    <source>
        <dbReference type="Proteomes" id="UP000078550"/>
    </source>
</evidence>
<proteinExistence type="predicted"/>
<evidence type="ECO:0000313" key="1">
    <source>
        <dbReference type="EMBL" id="SBT32886.1"/>
    </source>
</evidence>
<dbReference type="AlphaFoldDB" id="A0A1A8YPI5"/>
<reference evidence="2" key="1">
    <citation type="submission" date="2016-05" db="EMBL/GenBank/DDBJ databases">
        <authorList>
            <person name="Lavstsen T."/>
            <person name="Jespersen J.S."/>
        </authorList>
    </citation>
    <scope>NUCLEOTIDE SEQUENCE [LARGE SCALE GENOMIC DNA]</scope>
</reference>
<dbReference type="EMBL" id="FLRD01000046">
    <property type="protein sequence ID" value="SBT32886.1"/>
    <property type="molecule type" value="Genomic_DNA"/>
</dbReference>